<dbReference type="KEGG" id="loa:LOAG_12253"/>
<reference evidence="1" key="1">
    <citation type="submission" date="2012-04" db="EMBL/GenBank/DDBJ databases">
        <title>The Genome Sequence of Loa loa.</title>
        <authorList>
            <consortium name="The Broad Institute Genome Sequencing Platform"/>
            <consortium name="Broad Institute Genome Sequencing Center for Infectious Disease"/>
            <person name="Nutman T.B."/>
            <person name="Fink D.L."/>
            <person name="Russ C."/>
            <person name="Young S."/>
            <person name="Zeng Q."/>
            <person name="Gargeya S."/>
            <person name="Alvarado L."/>
            <person name="Berlin A."/>
            <person name="Chapman S.B."/>
            <person name="Chen Z."/>
            <person name="Freedman E."/>
            <person name="Gellesch M."/>
            <person name="Goldberg J."/>
            <person name="Griggs A."/>
            <person name="Gujja S."/>
            <person name="Heilman E.R."/>
            <person name="Heiman D."/>
            <person name="Howarth C."/>
            <person name="Mehta T."/>
            <person name="Neiman D."/>
            <person name="Pearson M."/>
            <person name="Roberts A."/>
            <person name="Saif S."/>
            <person name="Shea T."/>
            <person name="Shenoy N."/>
            <person name="Sisk P."/>
            <person name="Stolte C."/>
            <person name="Sykes S."/>
            <person name="White J."/>
            <person name="Yandava C."/>
            <person name="Haas B."/>
            <person name="Henn M.R."/>
            <person name="Nusbaum C."/>
            <person name="Birren B."/>
        </authorList>
    </citation>
    <scope>NUCLEOTIDE SEQUENCE [LARGE SCALE GENOMIC DNA]</scope>
</reference>
<dbReference type="AlphaFoldDB" id="A0A1S0TLK0"/>
<dbReference type="CTD" id="9949716"/>
<dbReference type="InParanoid" id="A0A1S0TLK0"/>
<name>A0A1S0TLK0_LOALO</name>
<accession>A0A1S0TLK0</accession>
<dbReference type="RefSeq" id="XP_003147815.1">
    <property type="nucleotide sequence ID" value="XM_003147767.1"/>
</dbReference>
<gene>
    <name evidence="1" type="ORF">LOAG_12253</name>
</gene>
<proteinExistence type="predicted"/>
<evidence type="ECO:0000313" key="1">
    <source>
        <dbReference type="EMBL" id="EFO16252.1"/>
    </source>
</evidence>
<dbReference type="GeneID" id="9949716"/>
<protein>
    <submittedName>
        <fullName evidence="1">Uncharacterized protein</fullName>
    </submittedName>
</protein>
<organism evidence="1">
    <name type="scientific">Loa loa</name>
    <name type="common">Eye worm</name>
    <name type="synonym">Filaria loa</name>
    <dbReference type="NCBI Taxonomy" id="7209"/>
    <lineage>
        <taxon>Eukaryota</taxon>
        <taxon>Metazoa</taxon>
        <taxon>Ecdysozoa</taxon>
        <taxon>Nematoda</taxon>
        <taxon>Chromadorea</taxon>
        <taxon>Rhabditida</taxon>
        <taxon>Spirurina</taxon>
        <taxon>Spiruromorpha</taxon>
        <taxon>Filarioidea</taxon>
        <taxon>Onchocercidae</taxon>
        <taxon>Loa</taxon>
    </lineage>
</organism>
<dbReference type="EMBL" id="JH712115">
    <property type="protein sequence ID" value="EFO16252.1"/>
    <property type="molecule type" value="Genomic_DNA"/>
</dbReference>
<sequence length="116" mass="13400">MRIDYGYQSNVKFNSSTSEKQGYSFRDIELKSAIPESLFATYQHQCHSSLKGLHELYLQFKQPTRIIFAAVAQVQGKDAHRSSQTGHHDPLKVTIRKMQIHMEDLDKIILSKFEDS</sequence>